<sequence length="453" mass="52114">MASNKEPFVNLFKSSPLNDFLIPFRKAQNQWVARYIIILFAVIVRTAVGLGSYSGEATPPMFGDFEAQRHWLEITIHLPISNWYYYDLQYWGLDYPPLTAFHSYILGYIGSFIESSWFALDASRGFESADLKTFMRITAIASELVIYIPAIMMYTKWMGRYYNNAPSIDQTIIAAAILFQPSLIIIDHGHFQYNSVMLGFSLMSVVYLLHDYYAMASIFFVLSIGFKQMALYYSPVIFFYLLSVSIWPLSTNFNILRLITIGVATISTFIFLFAPFIYAGGIEQIYQILFRVFPFGRGLFEDKVANFWCATNIIIKYRELFTTDQLKKLSLLLTLIGMAPSCIAVFFKPKKNLLAWCLIATSMSFYLFSFQVHEKSILLPLMPISLLLNEVNADVISMVCWISNIALFSMWPLIKRDGLWLQYAVLAVMSNWLMGNLSWIRKFVSLLATYKLT</sequence>
<accession>A0ACB5TQK1</accession>
<evidence type="ECO:0000313" key="2">
    <source>
        <dbReference type="Proteomes" id="UP001165064"/>
    </source>
</evidence>
<proteinExistence type="predicted"/>
<protein>
    <submittedName>
        <fullName evidence="1">Unnamed protein product</fullName>
    </submittedName>
</protein>
<dbReference type="Proteomes" id="UP001165064">
    <property type="component" value="Unassembled WGS sequence"/>
</dbReference>
<keyword evidence="2" id="KW-1185">Reference proteome</keyword>
<comment type="caution">
    <text evidence="1">The sequence shown here is derived from an EMBL/GenBank/DDBJ whole genome shotgun (WGS) entry which is preliminary data.</text>
</comment>
<evidence type="ECO:0000313" key="1">
    <source>
        <dbReference type="EMBL" id="GME92885.1"/>
    </source>
</evidence>
<reference evidence="1" key="1">
    <citation type="submission" date="2023-04" db="EMBL/GenBank/DDBJ databases">
        <title>Ambrosiozyma monospora NBRC 10751.</title>
        <authorList>
            <person name="Ichikawa N."/>
            <person name="Sato H."/>
            <person name="Tonouchi N."/>
        </authorList>
    </citation>
    <scope>NUCLEOTIDE SEQUENCE</scope>
    <source>
        <strain evidence="1">NBRC 10751</strain>
    </source>
</reference>
<name>A0ACB5TQK1_AMBMO</name>
<gene>
    <name evidence="1" type="ORF">Amon02_000919000</name>
</gene>
<dbReference type="EMBL" id="BSXS01008550">
    <property type="protein sequence ID" value="GME92885.1"/>
    <property type="molecule type" value="Genomic_DNA"/>
</dbReference>
<organism evidence="1 2">
    <name type="scientific">Ambrosiozyma monospora</name>
    <name type="common">Yeast</name>
    <name type="synonym">Endomycopsis monosporus</name>
    <dbReference type="NCBI Taxonomy" id="43982"/>
    <lineage>
        <taxon>Eukaryota</taxon>
        <taxon>Fungi</taxon>
        <taxon>Dikarya</taxon>
        <taxon>Ascomycota</taxon>
        <taxon>Saccharomycotina</taxon>
        <taxon>Pichiomycetes</taxon>
        <taxon>Pichiales</taxon>
        <taxon>Pichiaceae</taxon>
        <taxon>Ambrosiozyma</taxon>
    </lineage>
</organism>